<evidence type="ECO:0000313" key="3">
    <source>
        <dbReference type="Proteomes" id="UP000784294"/>
    </source>
</evidence>
<dbReference type="EMBL" id="CAAALY010102895">
    <property type="protein sequence ID" value="VEL29413.1"/>
    <property type="molecule type" value="Genomic_DNA"/>
</dbReference>
<evidence type="ECO:0000256" key="1">
    <source>
        <dbReference type="SAM" id="MobiDB-lite"/>
    </source>
</evidence>
<protein>
    <submittedName>
        <fullName evidence="2">Uncharacterized protein</fullName>
    </submittedName>
</protein>
<feature type="region of interest" description="Disordered" evidence="1">
    <location>
        <begin position="326"/>
        <end position="361"/>
    </location>
</feature>
<keyword evidence="3" id="KW-1185">Reference proteome</keyword>
<reference evidence="2" key="1">
    <citation type="submission" date="2018-11" db="EMBL/GenBank/DDBJ databases">
        <authorList>
            <consortium name="Pathogen Informatics"/>
        </authorList>
    </citation>
    <scope>NUCLEOTIDE SEQUENCE</scope>
</reference>
<name>A0A3S5AV93_9PLAT</name>
<comment type="caution">
    <text evidence="2">The sequence shown here is derived from an EMBL/GenBank/DDBJ whole genome shotgun (WGS) entry which is preliminary data.</text>
</comment>
<organism evidence="2 3">
    <name type="scientific">Protopolystoma xenopodis</name>
    <dbReference type="NCBI Taxonomy" id="117903"/>
    <lineage>
        <taxon>Eukaryota</taxon>
        <taxon>Metazoa</taxon>
        <taxon>Spiralia</taxon>
        <taxon>Lophotrochozoa</taxon>
        <taxon>Platyhelminthes</taxon>
        <taxon>Monogenea</taxon>
        <taxon>Polyopisthocotylea</taxon>
        <taxon>Polystomatidea</taxon>
        <taxon>Polystomatidae</taxon>
        <taxon>Protopolystoma</taxon>
    </lineage>
</organism>
<sequence length="388" mass="41637">MASSIETNRVLLDDSLIIADTEPTQEVITAPVPAHLDAAKSTSTHSPCTDRASHSSNCCENPVFIPYISISEKVTISQSDTHSSSVCNYSLLKRSSNNPDESVNILGFPHFDSCPKKLDTIVATSPTSIQLIASKTTANTLVILHASNLPHSESFVSSVRTDQPSQLSASEPVVQLNLNPSIQTATNSAGLKPSSTLESSQSQGPILNDCTASLKRIERVTFPHAYSLSSTPVQLIPDKLLTSPPSTSPILKHPNESASQFSRFHSPNKSDQLSFRLGSEEAARCFPLSASPHESLNQSAEPKMVLLQSPSLEISSLLISDMTKSISKKGPNANPSTLQNNKESEMPGFGSSCDENEGSPEITDLAYSKLGQCDNKAQGCEEKKIFLI</sequence>
<dbReference type="AlphaFoldDB" id="A0A3S5AV93"/>
<evidence type="ECO:0000313" key="2">
    <source>
        <dbReference type="EMBL" id="VEL29413.1"/>
    </source>
</evidence>
<dbReference type="Proteomes" id="UP000784294">
    <property type="component" value="Unassembled WGS sequence"/>
</dbReference>
<gene>
    <name evidence="2" type="ORF">PXEA_LOCUS22853</name>
</gene>
<proteinExistence type="predicted"/>
<accession>A0A3S5AV93</accession>